<keyword evidence="4" id="KW-0796">Tight junction</keyword>
<dbReference type="PROSITE" id="PS51225">
    <property type="entry name" value="MARVEL"/>
    <property type="match status" value="1"/>
</dbReference>
<feature type="region of interest" description="Disordered" evidence="14">
    <location>
        <begin position="69"/>
        <end position="154"/>
    </location>
</feature>
<organism evidence="18 19">
    <name type="scientific">Pogona vitticeps</name>
    <name type="common">central bearded dragon</name>
    <dbReference type="NCBI Taxonomy" id="103695"/>
    <lineage>
        <taxon>Eukaryota</taxon>
        <taxon>Metazoa</taxon>
        <taxon>Chordata</taxon>
        <taxon>Craniata</taxon>
        <taxon>Vertebrata</taxon>
        <taxon>Euteleostomi</taxon>
        <taxon>Lepidosauria</taxon>
        <taxon>Squamata</taxon>
        <taxon>Bifurcata</taxon>
        <taxon>Unidentata</taxon>
        <taxon>Episquamata</taxon>
        <taxon>Toxicofera</taxon>
        <taxon>Iguania</taxon>
        <taxon>Acrodonta</taxon>
        <taxon>Agamidae</taxon>
        <taxon>Amphibolurinae</taxon>
        <taxon>Pogona</taxon>
    </lineage>
</organism>
<evidence type="ECO:0000256" key="8">
    <source>
        <dbReference type="ARBA" id="ARBA00022989"/>
    </source>
</evidence>
<reference evidence="19" key="1">
    <citation type="submission" date="2025-08" db="UniProtKB">
        <authorList>
            <consortium name="RefSeq"/>
        </authorList>
    </citation>
    <scope>IDENTIFICATION</scope>
</reference>
<feature type="compositionally biased region" description="Polar residues" evidence="14">
    <location>
        <begin position="32"/>
        <end position="42"/>
    </location>
</feature>
<evidence type="ECO:0000256" key="7">
    <source>
        <dbReference type="ARBA" id="ARBA00022949"/>
    </source>
</evidence>
<feature type="transmembrane region" description="Helical" evidence="15">
    <location>
        <begin position="265"/>
        <end position="286"/>
    </location>
</feature>
<keyword evidence="7" id="KW-0965">Cell junction</keyword>
<feature type="compositionally biased region" description="Polar residues" evidence="14">
    <location>
        <begin position="69"/>
        <end position="84"/>
    </location>
</feature>
<comment type="subcellular location">
    <subcellularLocation>
        <location evidence="1">Cell junction</location>
        <location evidence="1">Tight junction</location>
    </subcellularLocation>
    <subcellularLocation>
        <location evidence="2">Cell membrane</location>
        <topology evidence="2">Multi-pass membrane protein</topology>
    </subcellularLocation>
</comment>
<keyword evidence="6 11" id="KW-0812">Transmembrane</keyword>
<dbReference type="InterPro" id="IPR008253">
    <property type="entry name" value="Marvel"/>
</dbReference>
<dbReference type="Pfam" id="PF07303">
    <property type="entry name" value="Occludin_ELL"/>
    <property type="match status" value="1"/>
</dbReference>
<comment type="similarity">
    <text evidence="3 12">Belongs to the ELL/occludin family.</text>
</comment>
<protein>
    <submittedName>
        <fullName evidence="19">Occludin/ELL domain-containing protein 1</fullName>
    </submittedName>
</protein>
<evidence type="ECO:0000256" key="11">
    <source>
        <dbReference type="PROSITE-ProRule" id="PRU00581"/>
    </source>
</evidence>
<dbReference type="PROSITE" id="PS51980">
    <property type="entry name" value="OCEL"/>
    <property type="match status" value="1"/>
</dbReference>
<evidence type="ECO:0000256" key="5">
    <source>
        <dbReference type="ARBA" id="ARBA00022475"/>
    </source>
</evidence>
<dbReference type="PANTHER" id="PTHR23288:SF41">
    <property type="entry name" value="OCCLUDIN_ELL DOMAIN-CONTAINING PROTEIN 1 ISOFORM X1"/>
    <property type="match status" value="1"/>
</dbReference>
<evidence type="ECO:0000256" key="10">
    <source>
        <dbReference type="ARBA" id="ARBA00023136"/>
    </source>
</evidence>
<dbReference type="Pfam" id="PF01284">
    <property type="entry name" value="MARVEL"/>
    <property type="match status" value="1"/>
</dbReference>
<dbReference type="Gene3D" id="6.10.140.340">
    <property type="match status" value="1"/>
</dbReference>
<dbReference type="Proteomes" id="UP001652642">
    <property type="component" value="Chromosome 7"/>
</dbReference>
<evidence type="ECO:0000256" key="14">
    <source>
        <dbReference type="SAM" id="MobiDB-lite"/>
    </source>
</evidence>
<name>A0ABM5ELS0_9SAUR</name>
<evidence type="ECO:0000313" key="18">
    <source>
        <dbReference type="Proteomes" id="UP001652642"/>
    </source>
</evidence>
<keyword evidence="8 15" id="KW-1133">Transmembrane helix</keyword>
<gene>
    <name evidence="19" type="primary">OCEL1</name>
</gene>
<feature type="domain" description="OCEL" evidence="17">
    <location>
        <begin position="410"/>
        <end position="521"/>
    </location>
</feature>
<dbReference type="InterPro" id="IPR031176">
    <property type="entry name" value="ELL/occludin"/>
</dbReference>
<dbReference type="SUPFAM" id="SSF144292">
    <property type="entry name" value="occludin/ELL-like"/>
    <property type="match status" value="1"/>
</dbReference>
<dbReference type="InterPro" id="IPR010844">
    <property type="entry name" value="Occludin_ELL"/>
</dbReference>
<evidence type="ECO:0000256" key="13">
    <source>
        <dbReference type="SAM" id="Coils"/>
    </source>
</evidence>
<accession>A0ABM5ELS0</accession>
<dbReference type="RefSeq" id="XP_072834098.1">
    <property type="nucleotide sequence ID" value="XM_072977997.1"/>
</dbReference>
<sequence>MEPWARSLGRSPTIPGSPRHFGSSPPGLASAWTDSSPDQEASSLKPVRHFLPPSWKNAFRGWWRRPQAENSLPTYTPNDFQSSPPASPVLERPKRMVSEGLESLSKDTKQGSVSSGDDDEKVPLASSADQQSGKAVPTPRSQGGRSTPPPGYQGKLEAYESKYAYMKSWPGLLRLMGALELILGGMAFACTAAYLQKDYQWSQLYGGGQWPYGGAVGAGYSYYGPMTAFVLAVASLAWLVTVILLGLGVTMYYRTILLRAHWWPLTEFGLNLFLSLLYLAASLAYVHDINRGGLCYSILAANPLVAAICRVGGGQVAALTFLFLNTLLYLAGALVCLRMWSHEGGRRGPPVQPKLVLLREAPKPAASLGATPRPPGTSIRRVEFSEKSEDPERLNYAIPTGYNPKPHIVPDYIMKYPAVRSTEEREKYKAVFSDQYGEYKELHREIQAALQKFRLLDEAMAKLPRRYQSQKEQRRASALRKEYERKKKEPAFLEKQERCGYLKRKLAHLKGQIQAYDRENGEGGSSVYF</sequence>
<evidence type="ECO:0000256" key="4">
    <source>
        <dbReference type="ARBA" id="ARBA00022427"/>
    </source>
</evidence>
<feature type="transmembrane region" description="Helical" evidence="15">
    <location>
        <begin position="316"/>
        <end position="337"/>
    </location>
</feature>
<keyword evidence="10 11" id="KW-0472">Membrane</keyword>
<feature type="region of interest" description="Disordered" evidence="14">
    <location>
        <begin position="1"/>
        <end position="52"/>
    </location>
</feature>
<evidence type="ECO:0000256" key="15">
    <source>
        <dbReference type="SAM" id="Phobius"/>
    </source>
</evidence>
<keyword evidence="18" id="KW-1185">Reference proteome</keyword>
<feature type="transmembrane region" description="Helical" evidence="15">
    <location>
        <begin position="172"/>
        <end position="195"/>
    </location>
</feature>
<feature type="transmembrane region" description="Helical" evidence="15">
    <location>
        <begin position="228"/>
        <end position="253"/>
    </location>
</feature>
<feature type="domain" description="MARVEL" evidence="16">
    <location>
        <begin position="168"/>
        <end position="341"/>
    </location>
</feature>
<evidence type="ECO:0000313" key="19">
    <source>
        <dbReference type="RefSeq" id="XP_072834098.1"/>
    </source>
</evidence>
<evidence type="ECO:0000256" key="9">
    <source>
        <dbReference type="ARBA" id="ARBA00023054"/>
    </source>
</evidence>
<keyword evidence="5" id="KW-1003">Cell membrane</keyword>
<evidence type="ECO:0000256" key="3">
    <source>
        <dbReference type="ARBA" id="ARBA00009171"/>
    </source>
</evidence>
<proteinExistence type="inferred from homology"/>
<feature type="compositionally biased region" description="Polar residues" evidence="14">
    <location>
        <begin position="127"/>
        <end position="145"/>
    </location>
</feature>
<evidence type="ECO:0000256" key="2">
    <source>
        <dbReference type="ARBA" id="ARBA00004651"/>
    </source>
</evidence>
<evidence type="ECO:0000259" key="16">
    <source>
        <dbReference type="PROSITE" id="PS51225"/>
    </source>
</evidence>
<keyword evidence="9 13" id="KW-0175">Coiled coil</keyword>
<evidence type="ECO:0000256" key="6">
    <source>
        <dbReference type="ARBA" id="ARBA00022692"/>
    </source>
</evidence>
<dbReference type="GeneID" id="110072503"/>
<evidence type="ECO:0000256" key="1">
    <source>
        <dbReference type="ARBA" id="ARBA00004435"/>
    </source>
</evidence>
<evidence type="ECO:0000259" key="17">
    <source>
        <dbReference type="PROSITE" id="PS51980"/>
    </source>
</evidence>
<evidence type="ECO:0000256" key="12">
    <source>
        <dbReference type="PROSITE-ProRule" id="PRU01324"/>
    </source>
</evidence>
<feature type="coiled-coil region" evidence="13">
    <location>
        <begin position="439"/>
        <end position="489"/>
    </location>
</feature>
<dbReference type="PANTHER" id="PTHR23288">
    <property type="entry name" value="OCCLUDIN AND RNA POLYMERASE II ELONGATION FACTOR ELL"/>
    <property type="match status" value="1"/>
</dbReference>